<dbReference type="GO" id="GO:0003677">
    <property type="term" value="F:DNA binding"/>
    <property type="evidence" value="ECO:0007669"/>
    <property type="project" value="InterPro"/>
</dbReference>
<dbReference type="Proteomes" id="UP000698924">
    <property type="component" value="Unassembled WGS sequence"/>
</dbReference>
<gene>
    <name evidence="1" type="ORF">H6D15_02905</name>
</gene>
<dbReference type="Gene3D" id="1.10.260.40">
    <property type="entry name" value="lambda repressor-like DNA-binding domains"/>
    <property type="match status" value="1"/>
</dbReference>
<keyword evidence="2" id="KW-1185">Reference proteome</keyword>
<protein>
    <submittedName>
        <fullName evidence="1">Helix-turn-helix domain-containing protein</fullName>
    </submittedName>
</protein>
<evidence type="ECO:0000313" key="2">
    <source>
        <dbReference type="Proteomes" id="UP000698924"/>
    </source>
</evidence>
<proteinExistence type="predicted"/>
<comment type="caution">
    <text evidence="1">The sequence shown here is derived from an EMBL/GenBank/DDBJ whole genome shotgun (WGS) entry which is preliminary data.</text>
</comment>
<dbReference type="InterPro" id="IPR001387">
    <property type="entry name" value="Cro/C1-type_HTH"/>
</dbReference>
<organism evidence="1 2">
    <name type="scientific">Caecibacteroides pullorum</name>
    <dbReference type="NCBI Taxonomy" id="2725562"/>
    <lineage>
        <taxon>Bacteria</taxon>
        <taxon>Pseudomonadati</taxon>
        <taxon>Bacteroidota</taxon>
        <taxon>Bacteroidia</taxon>
        <taxon>Bacteroidales</taxon>
        <taxon>Bacteroidaceae</taxon>
        <taxon>Caecibacteroides</taxon>
    </lineage>
</organism>
<sequence length="84" mass="9712">MENAIKTNTLVGNGKKMTLKGYYKSLPDPTYPKKEFAAELARRCNVSQATVKNWIMYGFRPFNEKHIEIISEMTGIKPEDLWND</sequence>
<name>A0AA41D9I4_9BACT</name>
<reference evidence="1 2" key="1">
    <citation type="journal article" date="2021" name="Sci. Rep.">
        <title>The distribution of antibiotic resistance genes in chicken gut microbiota commensals.</title>
        <authorList>
            <person name="Juricova H."/>
            <person name="Matiasovicova J."/>
            <person name="Kubasova T."/>
            <person name="Cejkova D."/>
            <person name="Rychlik I."/>
        </authorList>
    </citation>
    <scope>NUCLEOTIDE SEQUENCE [LARGE SCALE GENOMIC DNA]</scope>
    <source>
        <strain evidence="1 2">An421</strain>
    </source>
</reference>
<dbReference type="AlphaFoldDB" id="A0AA41D9I4"/>
<evidence type="ECO:0000313" key="1">
    <source>
        <dbReference type="EMBL" id="MBM6856562.1"/>
    </source>
</evidence>
<dbReference type="RefSeq" id="WP_204971046.1">
    <property type="nucleotide sequence ID" value="NZ_JAAZTS010000002.1"/>
</dbReference>
<dbReference type="CDD" id="cd00093">
    <property type="entry name" value="HTH_XRE"/>
    <property type="match status" value="1"/>
</dbReference>
<dbReference type="EMBL" id="JACJMO010000002">
    <property type="protein sequence ID" value="MBM6856562.1"/>
    <property type="molecule type" value="Genomic_DNA"/>
</dbReference>
<accession>A0AA41D9I4</accession>
<dbReference type="InterPro" id="IPR010982">
    <property type="entry name" value="Lambda_DNA-bd_dom_sf"/>
</dbReference>